<dbReference type="EMBL" id="BTGU01000975">
    <property type="protein sequence ID" value="GMN69934.1"/>
    <property type="molecule type" value="Genomic_DNA"/>
</dbReference>
<protein>
    <submittedName>
        <fullName evidence="1">Uncharacterized protein</fullName>
    </submittedName>
</protein>
<proteinExistence type="predicted"/>
<evidence type="ECO:0000313" key="2">
    <source>
        <dbReference type="Proteomes" id="UP001187192"/>
    </source>
</evidence>
<gene>
    <name evidence="1" type="ORF">TIFTF001_038982</name>
</gene>
<comment type="caution">
    <text evidence="1">The sequence shown here is derived from an EMBL/GenBank/DDBJ whole genome shotgun (WGS) entry which is preliminary data.</text>
</comment>
<reference evidence="1" key="1">
    <citation type="submission" date="2023-07" db="EMBL/GenBank/DDBJ databases">
        <title>draft genome sequence of fig (Ficus carica).</title>
        <authorList>
            <person name="Takahashi T."/>
            <person name="Nishimura K."/>
        </authorList>
    </citation>
    <scope>NUCLEOTIDE SEQUENCE</scope>
</reference>
<dbReference type="AlphaFoldDB" id="A0AA88JDH1"/>
<name>A0AA88JDH1_FICCA</name>
<dbReference type="Proteomes" id="UP001187192">
    <property type="component" value="Unassembled WGS sequence"/>
</dbReference>
<accession>A0AA88JDH1</accession>
<keyword evidence="2" id="KW-1185">Reference proteome</keyword>
<sequence>MCPTIQVMGGHECRSLVLVQAASTVSIRSGGRWWCRSRDKNKYNDRYRMSGVRWCRVVGVACLATVQLSEGMGRLDKGSMGRPSWKGLSSGRGSIIQVSNLKPNGDLLGVLKGEAIRGSGSSTEVLVGQPGDPRRDFIYSRDLTSLVWSGFSRVVGSFPLSGKRSLLVLACLVL</sequence>
<organism evidence="1 2">
    <name type="scientific">Ficus carica</name>
    <name type="common">Common fig</name>
    <dbReference type="NCBI Taxonomy" id="3494"/>
    <lineage>
        <taxon>Eukaryota</taxon>
        <taxon>Viridiplantae</taxon>
        <taxon>Streptophyta</taxon>
        <taxon>Embryophyta</taxon>
        <taxon>Tracheophyta</taxon>
        <taxon>Spermatophyta</taxon>
        <taxon>Magnoliopsida</taxon>
        <taxon>eudicotyledons</taxon>
        <taxon>Gunneridae</taxon>
        <taxon>Pentapetalae</taxon>
        <taxon>rosids</taxon>
        <taxon>fabids</taxon>
        <taxon>Rosales</taxon>
        <taxon>Moraceae</taxon>
        <taxon>Ficeae</taxon>
        <taxon>Ficus</taxon>
    </lineage>
</organism>
<evidence type="ECO:0000313" key="1">
    <source>
        <dbReference type="EMBL" id="GMN69934.1"/>
    </source>
</evidence>